<comment type="caution">
    <text evidence="1">The sequence shown here is derived from an EMBL/GenBank/DDBJ whole genome shotgun (WGS) entry which is preliminary data.</text>
</comment>
<accession>A0A0F9F0L2</accession>
<evidence type="ECO:0000313" key="1">
    <source>
        <dbReference type="EMBL" id="KKL79844.1"/>
    </source>
</evidence>
<organism evidence="1">
    <name type="scientific">marine sediment metagenome</name>
    <dbReference type="NCBI Taxonomy" id="412755"/>
    <lineage>
        <taxon>unclassified sequences</taxon>
        <taxon>metagenomes</taxon>
        <taxon>ecological metagenomes</taxon>
    </lineage>
</organism>
<proteinExistence type="predicted"/>
<dbReference type="Pfam" id="PF04214">
    <property type="entry name" value="DUF411"/>
    <property type="match status" value="1"/>
</dbReference>
<evidence type="ECO:0008006" key="2">
    <source>
        <dbReference type="Google" id="ProtNLM"/>
    </source>
</evidence>
<sequence>MRLTYITTALSVMLAVSISVKSMENPHSVLPVQEAIEKDKTEIELTVYKSKNCGCCKKWIEHINESGIKTKAIDVADMGLIKAQYQIKPNMRSCHSAVSADGYVFEGHVPAKYIKQFLAEQHPQKTIGLTVPAMPVGTPGMEMGNRFHKYNIEVLTQD</sequence>
<name>A0A0F9F0L2_9ZZZZ</name>
<reference evidence="1" key="1">
    <citation type="journal article" date="2015" name="Nature">
        <title>Complex archaea that bridge the gap between prokaryotes and eukaryotes.</title>
        <authorList>
            <person name="Spang A."/>
            <person name="Saw J.H."/>
            <person name="Jorgensen S.L."/>
            <person name="Zaremba-Niedzwiedzka K."/>
            <person name="Martijn J."/>
            <person name="Lind A.E."/>
            <person name="van Eijk R."/>
            <person name="Schleper C."/>
            <person name="Guy L."/>
            <person name="Ettema T.J."/>
        </authorList>
    </citation>
    <scope>NUCLEOTIDE SEQUENCE</scope>
</reference>
<dbReference type="InterPro" id="IPR036249">
    <property type="entry name" value="Thioredoxin-like_sf"/>
</dbReference>
<dbReference type="EMBL" id="LAZR01023049">
    <property type="protein sequence ID" value="KKL79844.1"/>
    <property type="molecule type" value="Genomic_DNA"/>
</dbReference>
<dbReference type="InterPro" id="IPR007332">
    <property type="entry name" value="DUF411"/>
</dbReference>
<gene>
    <name evidence="1" type="ORF">LCGC14_2010780</name>
</gene>
<dbReference type="SUPFAM" id="SSF52833">
    <property type="entry name" value="Thioredoxin-like"/>
    <property type="match status" value="1"/>
</dbReference>
<feature type="non-terminal residue" evidence="1">
    <location>
        <position position="158"/>
    </location>
</feature>
<dbReference type="AlphaFoldDB" id="A0A0F9F0L2"/>
<protein>
    <recommendedName>
        <fullName evidence="2">Metal-binding protein</fullName>
    </recommendedName>
</protein>